<dbReference type="InterPro" id="IPR045509">
    <property type="entry name" value="HD_assoc_2"/>
</dbReference>
<dbReference type="HOGENOM" id="CLU_026821_3_0_7"/>
<dbReference type="OrthoDB" id="9803619at2"/>
<dbReference type="AlphaFoldDB" id="F2NG96"/>
<evidence type="ECO:0000259" key="1">
    <source>
        <dbReference type="SMART" id="SM00471"/>
    </source>
</evidence>
<evidence type="ECO:0000313" key="2">
    <source>
        <dbReference type="EMBL" id="AEB08509.1"/>
    </source>
</evidence>
<dbReference type="Proteomes" id="UP000000483">
    <property type="component" value="Chromosome"/>
</dbReference>
<dbReference type="InterPro" id="IPR050135">
    <property type="entry name" value="dGTPase-like"/>
</dbReference>
<dbReference type="PANTHER" id="PTHR11373:SF4">
    <property type="entry name" value="DEOXYNUCLEOSIDE TRIPHOSPHATE TRIPHOSPHOHYDROLASE SAMHD1"/>
    <property type="match status" value="1"/>
</dbReference>
<protein>
    <submittedName>
        <fullName evidence="2">Metal dependent phosphohydrolase</fullName>
    </submittedName>
</protein>
<reference evidence="2 3" key="1">
    <citation type="journal article" date="2011" name="Stand. Genomic Sci.">
        <title>Complete genome sequence of the acetate-degrading sulfate reducer Desulfobacca acetoxidans type strain (ASRB2).</title>
        <authorList>
            <person name="Goker M."/>
            <person name="Teshima H."/>
            <person name="Lapidus A."/>
            <person name="Nolan M."/>
            <person name="Lucas S."/>
            <person name="Hammon N."/>
            <person name="Deshpande S."/>
            <person name="Cheng J.F."/>
            <person name="Tapia R."/>
            <person name="Han C."/>
            <person name="Goodwin L."/>
            <person name="Pitluck S."/>
            <person name="Huntemann M."/>
            <person name="Liolios K."/>
            <person name="Ivanova N."/>
            <person name="Pagani I."/>
            <person name="Mavromatis K."/>
            <person name="Ovchinikova G."/>
            <person name="Pati A."/>
            <person name="Chen A."/>
            <person name="Palaniappan K."/>
            <person name="Land M."/>
            <person name="Hauser L."/>
            <person name="Brambilla E.M."/>
            <person name="Rohde M."/>
            <person name="Spring S."/>
            <person name="Detter J.C."/>
            <person name="Woyke T."/>
            <person name="Bristow J."/>
            <person name="Eisen J.A."/>
            <person name="Markowitz V."/>
            <person name="Hugenholtz P."/>
            <person name="Kyrpides N.C."/>
            <person name="Klenk H.P."/>
        </authorList>
    </citation>
    <scope>NUCLEOTIDE SEQUENCE [LARGE SCALE GENOMIC DNA]</scope>
    <source>
        <strain evidence="3">ATCC 700848 / DSM 11109 / ASRB2</strain>
    </source>
</reference>
<keyword evidence="2" id="KW-0378">Hydrolase</keyword>
<dbReference type="KEGG" id="dao:Desac_0624"/>
<dbReference type="InterPro" id="IPR006674">
    <property type="entry name" value="HD_domain"/>
</dbReference>
<proteinExistence type="predicted"/>
<dbReference type="SUPFAM" id="SSF109604">
    <property type="entry name" value="HD-domain/PDEase-like"/>
    <property type="match status" value="1"/>
</dbReference>
<dbReference type="RefSeq" id="WP_013705622.1">
    <property type="nucleotide sequence ID" value="NC_015388.1"/>
</dbReference>
<dbReference type="STRING" id="880072.Desac_0624"/>
<accession>F2NG96</accession>
<dbReference type="InterPro" id="IPR003607">
    <property type="entry name" value="HD/PDEase_dom"/>
</dbReference>
<dbReference type="Pfam" id="PF01966">
    <property type="entry name" value="HD"/>
    <property type="match status" value="1"/>
</dbReference>
<dbReference type="GO" id="GO:0008832">
    <property type="term" value="F:dGTPase activity"/>
    <property type="evidence" value="ECO:0007669"/>
    <property type="project" value="TreeGrafter"/>
</dbReference>
<dbReference type="Pfam" id="PF19276">
    <property type="entry name" value="HD_assoc_2"/>
    <property type="match status" value="1"/>
</dbReference>
<feature type="domain" description="HD/PDEase" evidence="1">
    <location>
        <begin position="50"/>
        <end position="208"/>
    </location>
</feature>
<keyword evidence="3" id="KW-1185">Reference proteome</keyword>
<dbReference type="Gene3D" id="1.10.3210.10">
    <property type="entry name" value="Hypothetical protein af1432"/>
    <property type="match status" value="1"/>
</dbReference>
<organism evidence="2 3">
    <name type="scientific">Desulfobacca acetoxidans (strain ATCC 700848 / DSM 11109 / ASRB2)</name>
    <dbReference type="NCBI Taxonomy" id="880072"/>
    <lineage>
        <taxon>Bacteria</taxon>
        <taxon>Pseudomonadati</taxon>
        <taxon>Thermodesulfobacteriota</taxon>
        <taxon>Desulfobaccia</taxon>
        <taxon>Desulfobaccales</taxon>
        <taxon>Desulfobaccaceae</taxon>
        <taxon>Desulfobacca</taxon>
    </lineage>
</organism>
<gene>
    <name evidence="2" type="ordered locus">Desac_0624</name>
</gene>
<dbReference type="CDD" id="cd00077">
    <property type="entry name" value="HDc"/>
    <property type="match status" value="1"/>
</dbReference>
<sequence length="446" mass="51870">MAKNIHEIRDSIHVFIRLDDQERKVLDSRPFQRLRHIHQLALTYLIYPGATHKRFDHSLGVMELASRIFDVVTNPDNVTDDVRNLLPELKDQNKLQYWRLVLRMAALCHDIGHLPFSHAAEKELLPEGWNHEKLTREIIQSSEMQEIWNSITPPLRANDITKLAVGPKEASDLTFTDWETILSEIIVGDAFGADRMDYLLRDSHHIGVVYGKFDHYRLIDTLRILSFLPSCEKGASVEPALGVEEGGIHTSEALMLARYFMYSQVYCHPVRRIYDIHLKDFLKEWLQNGKFSTDIQQHIKMTDNEITVAFMEEAFDESRPIHQHARRILRREHFKVIYERNPNDVRINPEAGQSVFNALKQEFGEEHFRRDRYPQKGGAPDFPVRLRGGQIVSSLAKSDTLKSVPIVSVDYVFCDRKIYGRADEWLKAIRDKIILPKREEDINGQN</sequence>
<dbReference type="GO" id="GO:0006203">
    <property type="term" value="P:dGTP catabolic process"/>
    <property type="evidence" value="ECO:0007669"/>
    <property type="project" value="TreeGrafter"/>
</dbReference>
<dbReference type="EMBL" id="CP002629">
    <property type="protein sequence ID" value="AEB08509.1"/>
    <property type="molecule type" value="Genomic_DNA"/>
</dbReference>
<evidence type="ECO:0000313" key="3">
    <source>
        <dbReference type="Proteomes" id="UP000000483"/>
    </source>
</evidence>
<dbReference type="eggNOG" id="COG1078">
    <property type="taxonomic scope" value="Bacteria"/>
</dbReference>
<dbReference type="SMART" id="SM00471">
    <property type="entry name" value="HDc"/>
    <property type="match status" value="1"/>
</dbReference>
<dbReference type="PANTHER" id="PTHR11373">
    <property type="entry name" value="DEOXYNUCLEOSIDE TRIPHOSPHATE TRIPHOSPHOHYDROLASE"/>
    <property type="match status" value="1"/>
</dbReference>
<reference evidence="3" key="2">
    <citation type="submission" date="2011-03" db="EMBL/GenBank/DDBJ databases">
        <title>The complete genome of Desulfobacca acetoxidans DSM 11109.</title>
        <authorList>
            <consortium name="US DOE Joint Genome Institute (JGI-PGF)"/>
            <person name="Lucas S."/>
            <person name="Copeland A."/>
            <person name="Lapidus A."/>
            <person name="Bruce D."/>
            <person name="Goodwin L."/>
            <person name="Pitluck S."/>
            <person name="Peters L."/>
            <person name="Kyrpides N."/>
            <person name="Mavromatis K."/>
            <person name="Ivanova N."/>
            <person name="Ovchinnikova G."/>
            <person name="Teshima H."/>
            <person name="Detter J.C."/>
            <person name="Han C."/>
            <person name="Land M."/>
            <person name="Hauser L."/>
            <person name="Markowitz V."/>
            <person name="Cheng J.-F."/>
            <person name="Hugenholtz P."/>
            <person name="Woyke T."/>
            <person name="Wu D."/>
            <person name="Spring S."/>
            <person name="Schueler E."/>
            <person name="Brambilla E."/>
            <person name="Klenk H.-P."/>
            <person name="Eisen J.A."/>
        </authorList>
    </citation>
    <scope>NUCLEOTIDE SEQUENCE [LARGE SCALE GENOMIC DNA]</scope>
    <source>
        <strain evidence="3">ATCC 700848 / DSM 11109 / ASRB2</strain>
    </source>
</reference>
<name>F2NG96_DESAR</name>